<name>A0A401RM64_CHIPU</name>
<comment type="caution">
    <text evidence="2">The sequence shown here is derived from an EMBL/GenBank/DDBJ whole genome shotgun (WGS) entry which is preliminary data.</text>
</comment>
<feature type="region of interest" description="Disordered" evidence="1">
    <location>
        <begin position="109"/>
        <end position="136"/>
    </location>
</feature>
<keyword evidence="3" id="KW-1185">Reference proteome</keyword>
<protein>
    <submittedName>
        <fullName evidence="2">Uncharacterized protein</fullName>
    </submittedName>
</protein>
<feature type="compositionally biased region" description="Basic and acidic residues" evidence="1">
    <location>
        <begin position="126"/>
        <end position="136"/>
    </location>
</feature>
<evidence type="ECO:0000313" key="3">
    <source>
        <dbReference type="Proteomes" id="UP000287033"/>
    </source>
</evidence>
<proteinExistence type="predicted"/>
<dbReference type="EMBL" id="BEZZ01001522">
    <property type="protein sequence ID" value="GCC19233.1"/>
    <property type="molecule type" value="Genomic_DNA"/>
</dbReference>
<evidence type="ECO:0000313" key="2">
    <source>
        <dbReference type="EMBL" id="GCC19233.1"/>
    </source>
</evidence>
<accession>A0A401RM64</accession>
<organism evidence="2 3">
    <name type="scientific">Chiloscyllium punctatum</name>
    <name type="common">Brownbanded bambooshark</name>
    <name type="synonym">Hemiscyllium punctatum</name>
    <dbReference type="NCBI Taxonomy" id="137246"/>
    <lineage>
        <taxon>Eukaryota</taxon>
        <taxon>Metazoa</taxon>
        <taxon>Chordata</taxon>
        <taxon>Craniata</taxon>
        <taxon>Vertebrata</taxon>
        <taxon>Chondrichthyes</taxon>
        <taxon>Elasmobranchii</taxon>
        <taxon>Galeomorphii</taxon>
        <taxon>Galeoidea</taxon>
        <taxon>Orectolobiformes</taxon>
        <taxon>Hemiscylliidae</taxon>
        <taxon>Chiloscyllium</taxon>
    </lineage>
</organism>
<dbReference type="AlphaFoldDB" id="A0A401RM64"/>
<evidence type="ECO:0000256" key="1">
    <source>
        <dbReference type="SAM" id="MobiDB-lite"/>
    </source>
</evidence>
<gene>
    <name evidence="2" type="ORF">chiPu_0018279</name>
</gene>
<sequence>MIVERMSRPSMEIPDAVGSHGRQSVQAELTSICHWLISTSVTLGFHPFHCFRISIGSFRRRPGASCRRALSAADMNVNQGETPPPAYHATELAARLWFRPLGRSENPLRNIHVRQNPSTSIGPWRRAGDGGENRLI</sequence>
<reference evidence="2 3" key="1">
    <citation type="journal article" date="2018" name="Nat. Ecol. Evol.">
        <title>Shark genomes provide insights into elasmobranch evolution and the origin of vertebrates.</title>
        <authorList>
            <person name="Hara Y"/>
            <person name="Yamaguchi K"/>
            <person name="Onimaru K"/>
            <person name="Kadota M"/>
            <person name="Koyanagi M"/>
            <person name="Keeley SD"/>
            <person name="Tatsumi K"/>
            <person name="Tanaka K"/>
            <person name="Motone F"/>
            <person name="Kageyama Y"/>
            <person name="Nozu R"/>
            <person name="Adachi N"/>
            <person name="Nishimura O"/>
            <person name="Nakagawa R"/>
            <person name="Tanegashima C"/>
            <person name="Kiyatake I"/>
            <person name="Matsumoto R"/>
            <person name="Murakumo K"/>
            <person name="Nishida K"/>
            <person name="Terakita A"/>
            <person name="Kuratani S"/>
            <person name="Sato K"/>
            <person name="Hyodo S Kuraku.S."/>
        </authorList>
    </citation>
    <scope>NUCLEOTIDE SEQUENCE [LARGE SCALE GENOMIC DNA]</scope>
</reference>
<dbReference type="Proteomes" id="UP000287033">
    <property type="component" value="Unassembled WGS sequence"/>
</dbReference>